<evidence type="ECO:0000256" key="5">
    <source>
        <dbReference type="SAM" id="MobiDB-lite"/>
    </source>
</evidence>
<dbReference type="PANTHER" id="PTHR16023">
    <property type="entry name" value="TAX1 BINDING PROTEIN-RELATED"/>
    <property type="match status" value="1"/>
</dbReference>
<dbReference type="Gene3D" id="1.25.10.10">
    <property type="entry name" value="Leucine-rich Repeat Variant"/>
    <property type="match status" value="1"/>
</dbReference>
<dbReference type="Pfam" id="PF12755">
    <property type="entry name" value="Vac14_Fab1_bd"/>
    <property type="match status" value="1"/>
</dbReference>
<dbReference type="PANTHER" id="PTHR16023:SF0">
    <property type="entry name" value="PROTEIN VAC14 HOMOLOG"/>
    <property type="match status" value="1"/>
</dbReference>
<dbReference type="InterPro" id="IPR016024">
    <property type="entry name" value="ARM-type_fold"/>
</dbReference>
<dbReference type="EMBL" id="QPFP01000007">
    <property type="protein sequence ID" value="TEB35762.1"/>
    <property type="molecule type" value="Genomic_DNA"/>
</dbReference>
<comment type="caution">
    <text evidence="7">The sequence shown here is derived from an EMBL/GenBank/DDBJ whole genome shotgun (WGS) entry which is preliminary data.</text>
</comment>
<keyword evidence="3" id="KW-0677">Repeat</keyword>
<dbReference type="Pfam" id="PF11916">
    <property type="entry name" value="Vac14_Fig4_bd"/>
    <property type="match status" value="1"/>
</dbReference>
<dbReference type="GO" id="GO:0000329">
    <property type="term" value="C:fungal-type vacuole membrane"/>
    <property type="evidence" value="ECO:0007669"/>
    <property type="project" value="TreeGrafter"/>
</dbReference>
<evidence type="ECO:0000313" key="8">
    <source>
        <dbReference type="Proteomes" id="UP000298030"/>
    </source>
</evidence>
<comment type="similarity">
    <text evidence="2">Belongs to the VAC14 family.</text>
</comment>
<protein>
    <submittedName>
        <fullName evidence="7">ARM repeat-containing protein</fullName>
    </submittedName>
</protein>
<reference evidence="7 8" key="1">
    <citation type="journal article" date="2019" name="Nat. Ecol. Evol.">
        <title>Megaphylogeny resolves global patterns of mushroom evolution.</title>
        <authorList>
            <person name="Varga T."/>
            <person name="Krizsan K."/>
            <person name="Foldi C."/>
            <person name="Dima B."/>
            <person name="Sanchez-Garcia M."/>
            <person name="Sanchez-Ramirez S."/>
            <person name="Szollosi G.J."/>
            <person name="Szarkandi J.G."/>
            <person name="Papp V."/>
            <person name="Albert L."/>
            <person name="Andreopoulos W."/>
            <person name="Angelini C."/>
            <person name="Antonin V."/>
            <person name="Barry K.W."/>
            <person name="Bougher N.L."/>
            <person name="Buchanan P."/>
            <person name="Buyck B."/>
            <person name="Bense V."/>
            <person name="Catcheside P."/>
            <person name="Chovatia M."/>
            <person name="Cooper J."/>
            <person name="Damon W."/>
            <person name="Desjardin D."/>
            <person name="Finy P."/>
            <person name="Geml J."/>
            <person name="Haridas S."/>
            <person name="Hughes K."/>
            <person name="Justo A."/>
            <person name="Karasinski D."/>
            <person name="Kautmanova I."/>
            <person name="Kiss B."/>
            <person name="Kocsube S."/>
            <person name="Kotiranta H."/>
            <person name="LaButti K.M."/>
            <person name="Lechner B.E."/>
            <person name="Liimatainen K."/>
            <person name="Lipzen A."/>
            <person name="Lukacs Z."/>
            <person name="Mihaltcheva S."/>
            <person name="Morgado L.N."/>
            <person name="Niskanen T."/>
            <person name="Noordeloos M.E."/>
            <person name="Ohm R.A."/>
            <person name="Ortiz-Santana B."/>
            <person name="Ovrebo C."/>
            <person name="Racz N."/>
            <person name="Riley R."/>
            <person name="Savchenko A."/>
            <person name="Shiryaev A."/>
            <person name="Soop K."/>
            <person name="Spirin V."/>
            <person name="Szebenyi C."/>
            <person name="Tomsovsky M."/>
            <person name="Tulloss R.E."/>
            <person name="Uehling J."/>
            <person name="Grigoriev I.V."/>
            <person name="Vagvolgyi C."/>
            <person name="Papp T."/>
            <person name="Martin F.M."/>
            <person name="Miettinen O."/>
            <person name="Hibbett D.S."/>
            <person name="Nagy L.G."/>
        </authorList>
    </citation>
    <scope>NUCLEOTIDE SEQUENCE [LARGE SCALE GENOMIC DNA]</scope>
    <source>
        <strain evidence="7 8">FP101781</strain>
    </source>
</reference>
<feature type="compositionally biased region" description="Basic and acidic residues" evidence="5">
    <location>
        <begin position="865"/>
        <end position="876"/>
    </location>
</feature>
<dbReference type="Proteomes" id="UP000298030">
    <property type="component" value="Unassembled WGS sequence"/>
</dbReference>
<organism evidence="7 8">
    <name type="scientific">Coprinellus micaceus</name>
    <name type="common">Glistening ink-cap mushroom</name>
    <name type="synonym">Coprinus micaceus</name>
    <dbReference type="NCBI Taxonomy" id="71717"/>
    <lineage>
        <taxon>Eukaryota</taxon>
        <taxon>Fungi</taxon>
        <taxon>Dikarya</taxon>
        <taxon>Basidiomycota</taxon>
        <taxon>Agaricomycotina</taxon>
        <taxon>Agaricomycetes</taxon>
        <taxon>Agaricomycetidae</taxon>
        <taxon>Agaricales</taxon>
        <taxon>Agaricineae</taxon>
        <taxon>Psathyrellaceae</taxon>
        <taxon>Coprinellus</taxon>
    </lineage>
</organism>
<feature type="compositionally biased region" description="Polar residues" evidence="5">
    <location>
        <begin position="430"/>
        <end position="450"/>
    </location>
</feature>
<dbReference type="GO" id="GO:0070772">
    <property type="term" value="C:PAS complex"/>
    <property type="evidence" value="ECO:0007669"/>
    <property type="project" value="InterPro"/>
</dbReference>
<accession>A0A4Y7TQ99</accession>
<evidence type="ECO:0000259" key="6">
    <source>
        <dbReference type="Pfam" id="PF11916"/>
    </source>
</evidence>
<feature type="region of interest" description="Disordered" evidence="5">
    <location>
        <begin position="865"/>
        <end position="923"/>
    </location>
</feature>
<keyword evidence="8" id="KW-1185">Reference proteome</keyword>
<feature type="compositionally biased region" description="Polar residues" evidence="5">
    <location>
        <begin position="461"/>
        <end position="478"/>
    </location>
</feature>
<dbReference type="InterPro" id="IPR011989">
    <property type="entry name" value="ARM-like"/>
</dbReference>
<dbReference type="GO" id="GO:0006661">
    <property type="term" value="P:phosphatidylinositol biosynthetic process"/>
    <property type="evidence" value="ECO:0007669"/>
    <property type="project" value="InterPro"/>
</dbReference>
<dbReference type="GO" id="GO:0010008">
    <property type="term" value="C:endosome membrane"/>
    <property type="evidence" value="ECO:0007669"/>
    <property type="project" value="TreeGrafter"/>
</dbReference>
<feature type="domain" description="Vacuolar protein 14 C-terminal Fig4-binding" evidence="6">
    <location>
        <begin position="624"/>
        <end position="802"/>
    </location>
</feature>
<feature type="compositionally biased region" description="Polar residues" evidence="5">
    <location>
        <begin position="486"/>
        <end position="508"/>
    </location>
</feature>
<name>A0A4Y7TQ99_COPMI</name>
<dbReference type="InterPro" id="IPR021841">
    <property type="entry name" value="VAC14_Fig4p-bd"/>
</dbReference>
<evidence type="ECO:0000256" key="3">
    <source>
        <dbReference type="ARBA" id="ARBA00022737"/>
    </source>
</evidence>
<keyword evidence="4" id="KW-0472">Membrane</keyword>
<proteinExistence type="inferred from homology"/>
<comment type="subcellular location">
    <subcellularLocation>
        <location evidence="1">Endomembrane system</location>
    </subcellularLocation>
</comment>
<dbReference type="STRING" id="71717.A0A4Y7TQ99"/>
<dbReference type="InterPro" id="IPR026825">
    <property type="entry name" value="Vac14"/>
</dbReference>
<evidence type="ECO:0000256" key="2">
    <source>
        <dbReference type="ARBA" id="ARBA00010225"/>
    </source>
</evidence>
<gene>
    <name evidence="7" type="ORF">FA13DRAFT_1728615</name>
</gene>
<dbReference type="AlphaFoldDB" id="A0A4Y7TQ99"/>
<evidence type="ECO:0000256" key="4">
    <source>
        <dbReference type="ARBA" id="ARBA00023136"/>
    </source>
</evidence>
<dbReference type="OrthoDB" id="5574975at2759"/>
<feature type="region of interest" description="Disordered" evidence="5">
    <location>
        <begin position="412"/>
        <end position="525"/>
    </location>
</feature>
<evidence type="ECO:0000313" key="7">
    <source>
        <dbReference type="EMBL" id="TEB35762.1"/>
    </source>
</evidence>
<evidence type="ECO:0000256" key="1">
    <source>
        <dbReference type="ARBA" id="ARBA00004308"/>
    </source>
</evidence>
<dbReference type="SUPFAM" id="SSF48371">
    <property type="entry name" value="ARM repeat"/>
    <property type="match status" value="1"/>
</dbReference>
<sequence>MDTAISRQLVDKIYEKRKAAALELEKQIRECHQQGEQKRIGQIIDQLVEMFSSTSNPLHIRNGGLIGLAGTAIALGVDIAPYMERFIDPLLKCFIDVENRIRYFSAECLYNIAKVSKGEVLVYFNDIFDALSKLFADSELSVKNGAELLDRLLRDIVSEYASVYVPMYAETAAQASHDPETELKGVLIDLTINGDEGPRKAFSLARFIPLLRERIDVVNPFTRSFLVEWIRILGSAPELELISYLPEFLDGLMIYLSDPDPQLRRDTGDALDGFLHEIKVVADRARHGQVDYFNRHHRESGDARDNVSELDDSDPGILLPGQGVKIDFPAILDADHEEVQQSTALKWLSDLLIVAPEVMVLFTPRLIATTLPSLAHHASMIQNFAIQTNKQLFNAIQNLPTHQEGAMSLGAPVKAPGERIPTTKFPRSPTPTMSITGRQSVLSNQISREASSPDLADNPALQRSRSGTVVDPSTTPRPSQLAEVANATNTVDDSRSQSPVASLNSQRGGNVPGVDSQSPEESPRDPFDYQLAVYELTALLDSQFVDTRVSALKWLIMLHQKVPTKVLTFGDDITFPALLKILSDPSEEVIKYDLQLLSQMSSSSEEWFNRFTSNLLLLFGTDQALFQSRGSLIIRLLCINLSTEKVYKTFAELLEKEEDLKDARNVVQKLNLILITSPELADFRRRLKNLETRQDGQALFTTLYRSWCHDPVSIFSLCLLAQAYEHASNLLHIFAELEITVDMLVQIDKLVQLIESPVFTYLRLQLLEPEKYPYLFKCLYGLLMLLPQSSAFVSLRNRLNAVNSAGYLQVSPKITMGVSSRSKMSRDEIKWQELLQHFRQVQAKHERSKRSSGFESTSLQSFPEFDKTDVYNEKSPKAGQGRVPMRRRVTGDVSGTAPPPGRGVLSPLNPKARGPSGLTVGLAPSGTAQAGLVTNSLNAAASLTQAQKARRPPDLSSRIK</sequence>